<gene>
    <name evidence="2" type="ORF">E1B28_008075</name>
</gene>
<keyword evidence="3" id="KW-1185">Reference proteome</keyword>
<dbReference type="AlphaFoldDB" id="A0A9P7S2V6"/>
<dbReference type="Proteomes" id="UP001049176">
    <property type="component" value="Chromosome 4"/>
</dbReference>
<feature type="region of interest" description="Disordered" evidence="1">
    <location>
        <begin position="1"/>
        <end position="28"/>
    </location>
</feature>
<dbReference type="RefSeq" id="XP_043010949.1">
    <property type="nucleotide sequence ID" value="XM_043152862.1"/>
</dbReference>
<name>A0A9P7S2V6_9AGAR</name>
<evidence type="ECO:0000313" key="3">
    <source>
        <dbReference type="Proteomes" id="UP001049176"/>
    </source>
</evidence>
<evidence type="ECO:0000313" key="2">
    <source>
        <dbReference type="EMBL" id="KAG7094479.1"/>
    </source>
</evidence>
<evidence type="ECO:0000256" key="1">
    <source>
        <dbReference type="SAM" id="MobiDB-lite"/>
    </source>
</evidence>
<dbReference type="KEGG" id="more:E1B28_008075"/>
<accession>A0A9P7S2V6</accession>
<reference evidence="2" key="1">
    <citation type="journal article" date="2021" name="Genome Biol. Evol.">
        <title>The assembled and annotated genome of the fairy-ring fungus Marasmius oreades.</title>
        <authorList>
            <person name="Hiltunen M."/>
            <person name="Ament-Velasquez S.L."/>
            <person name="Johannesson H."/>
        </authorList>
    </citation>
    <scope>NUCLEOTIDE SEQUENCE</scope>
    <source>
        <strain evidence="2">03SP1</strain>
    </source>
</reference>
<comment type="caution">
    <text evidence="2">The sequence shown here is derived from an EMBL/GenBank/DDBJ whole genome shotgun (WGS) entry which is preliminary data.</text>
</comment>
<feature type="compositionally biased region" description="Low complexity" evidence="1">
    <location>
        <begin position="7"/>
        <end position="19"/>
    </location>
</feature>
<protein>
    <submittedName>
        <fullName evidence="2">Uncharacterized protein</fullName>
    </submittedName>
</protein>
<sequence>MATIPATSVTSSNLSTISSQPEPRRSTTAITDSCVQSQFNDTNVIQPPFSPSQKPTFLNFRGLKKTISRITLKASGTYETKGGLEGSEERVGTQPLSLVLKKKLSVLGRLNDVRKERAGTGSRAPRSRYGTEPLEVKRKLSLSSLSLFRTTLAKKNRADTTQTQTHPSLLRTRSLFGLRSRKFSMSSTSVVGTITESTDRSTLVSSTTTPSFLWNVFESAEAEARWTRLLAVLELDTSDCELEEDRKRRIRCSRSFSDFQNRGSGFSWDKTTVTYPCQYELEFDDSSEAESCYSDDMELDDLWSVEYVENSVWHLESGYESDLSGEEVDGIVF</sequence>
<proteinExistence type="predicted"/>
<dbReference type="EMBL" id="CM032184">
    <property type="protein sequence ID" value="KAG7094479.1"/>
    <property type="molecule type" value="Genomic_DNA"/>
</dbReference>
<dbReference type="GeneID" id="66077151"/>
<organism evidence="2 3">
    <name type="scientific">Marasmius oreades</name>
    <name type="common">fairy-ring Marasmius</name>
    <dbReference type="NCBI Taxonomy" id="181124"/>
    <lineage>
        <taxon>Eukaryota</taxon>
        <taxon>Fungi</taxon>
        <taxon>Dikarya</taxon>
        <taxon>Basidiomycota</taxon>
        <taxon>Agaricomycotina</taxon>
        <taxon>Agaricomycetes</taxon>
        <taxon>Agaricomycetidae</taxon>
        <taxon>Agaricales</taxon>
        <taxon>Marasmiineae</taxon>
        <taxon>Marasmiaceae</taxon>
        <taxon>Marasmius</taxon>
    </lineage>
</organism>